<dbReference type="GO" id="GO:0003729">
    <property type="term" value="F:mRNA binding"/>
    <property type="evidence" value="ECO:0007669"/>
    <property type="project" value="InterPro"/>
</dbReference>
<dbReference type="Gene3D" id="1.10.8.1120">
    <property type="entry name" value="Histone RNA hairpin-binding protein RNA-binding domain"/>
    <property type="match status" value="1"/>
</dbReference>
<feature type="compositionally biased region" description="Polar residues" evidence="3">
    <location>
        <begin position="118"/>
        <end position="128"/>
    </location>
</feature>
<dbReference type="GO" id="GO:0005737">
    <property type="term" value="C:cytoplasm"/>
    <property type="evidence" value="ECO:0007669"/>
    <property type="project" value="TreeGrafter"/>
</dbReference>
<dbReference type="GO" id="GO:0051028">
    <property type="term" value="P:mRNA transport"/>
    <property type="evidence" value="ECO:0007669"/>
    <property type="project" value="TreeGrafter"/>
</dbReference>
<dbReference type="InterPro" id="IPR038294">
    <property type="entry name" value="SLBP_RNA_bind_sf"/>
</dbReference>
<accession>A0AAJ7WSD2</accession>
<dbReference type="InterPro" id="IPR026502">
    <property type="entry name" value="SLBP1/SLBP2"/>
</dbReference>
<reference evidence="6" key="1">
    <citation type="submission" date="2025-08" db="UniProtKB">
        <authorList>
            <consortium name="RefSeq"/>
        </authorList>
    </citation>
    <scope>IDENTIFICATION</scope>
    <source>
        <tissue evidence="6">Sperm</tissue>
    </source>
</reference>
<dbReference type="KEGG" id="pmrn:116941399"/>
<keyword evidence="2" id="KW-0694">RNA-binding</keyword>
<dbReference type="InterPro" id="IPR029344">
    <property type="entry name" value="SLBP_RNA_bind"/>
</dbReference>
<feature type="region of interest" description="Disordered" evidence="3">
    <location>
        <begin position="1"/>
        <end position="128"/>
    </location>
</feature>
<evidence type="ECO:0000313" key="5">
    <source>
        <dbReference type="Proteomes" id="UP001318040"/>
    </source>
</evidence>
<dbReference type="Proteomes" id="UP001318040">
    <property type="component" value="Chromosome 11"/>
</dbReference>
<evidence type="ECO:0000256" key="1">
    <source>
        <dbReference type="ARBA" id="ARBA00006151"/>
    </source>
</evidence>
<gene>
    <name evidence="6" type="primary">SLBP</name>
</gene>
<proteinExistence type="inferred from homology"/>
<dbReference type="PANTHER" id="PTHR17408">
    <property type="entry name" value="HISTONE RNA HAIRPIN-BINDING PROTEIN"/>
    <property type="match status" value="1"/>
</dbReference>
<dbReference type="GO" id="GO:0071204">
    <property type="term" value="C:histone pre-mRNA 3'end processing complex"/>
    <property type="evidence" value="ECO:0007669"/>
    <property type="project" value="TreeGrafter"/>
</dbReference>
<keyword evidence="5" id="KW-1185">Reference proteome</keyword>
<evidence type="ECO:0000313" key="6">
    <source>
        <dbReference type="RefSeq" id="XP_032808371.1"/>
    </source>
</evidence>
<feature type="compositionally biased region" description="Basic and acidic residues" evidence="3">
    <location>
        <begin position="20"/>
        <end position="30"/>
    </location>
</feature>
<organism evidence="5 6">
    <name type="scientific">Petromyzon marinus</name>
    <name type="common">Sea lamprey</name>
    <dbReference type="NCBI Taxonomy" id="7757"/>
    <lineage>
        <taxon>Eukaryota</taxon>
        <taxon>Metazoa</taxon>
        <taxon>Chordata</taxon>
        <taxon>Craniata</taxon>
        <taxon>Vertebrata</taxon>
        <taxon>Cyclostomata</taxon>
        <taxon>Hyperoartia</taxon>
        <taxon>Petromyzontiformes</taxon>
        <taxon>Petromyzontidae</taxon>
        <taxon>Petromyzon</taxon>
    </lineage>
</organism>
<evidence type="ECO:0000256" key="3">
    <source>
        <dbReference type="SAM" id="MobiDB-lite"/>
    </source>
</evidence>
<evidence type="ECO:0000259" key="4">
    <source>
        <dbReference type="Pfam" id="PF15247"/>
    </source>
</evidence>
<dbReference type="GeneID" id="116941399"/>
<dbReference type="GO" id="GO:0006398">
    <property type="term" value="P:mRNA 3'-end processing by stem-loop binding and cleavage"/>
    <property type="evidence" value="ECO:0007669"/>
    <property type="project" value="TreeGrafter"/>
</dbReference>
<feature type="compositionally biased region" description="Basic and acidic residues" evidence="3">
    <location>
        <begin position="38"/>
        <end position="97"/>
    </location>
</feature>
<dbReference type="FunFam" id="1.10.8.1120:FF:000001">
    <property type="entry name" value="Histone RNA hairpin-binding protein-like"/>
    <property type="match status" value="1"/>
</dbReference>
<feature type="domain" description="Histone RNA hairpin-binding protein RNA-binding" evidence="4">
    <location>
        <begin position="168"/>
        <end position="237"/>
    </location>
</feature>
<dbReference type="CTD" id="7884"/>
<dbReference type="RefSeq" id="XP_032808371.1">
    <property type="nucleotide sequence ID" value="XM_032952480.1"/>
</dbReference>
<sequence>MGSSDSPPPERQHAWLVDDGTTRDPRDARDAQFAQGDPVKKRDAVETRDPDLALRSPVRPERGTRDNSRRSSRDSHGRRPEHPSQSRGSRLERRRFPEDDETQTRRHKPPSRCAGSAPTISSCKRSCSGLNDWASAVEDDEDRRSQIQGEMKRVNAEALFSKASDMETDEEVLVRRQKQIDYGKNTLAYENYVEEVPRHLREPGKHPRTPNKFKKYSRRSWDQQIRLWRRALHAWDPESTEGADDSLQPIAELALQDGLDDL</sequence>
<name>A0AAJ7WSD2_PETMA</name>
<dbReference type="AlphaFoldDB" id="A0AAJ7WSD2"/>
<evidence type="ECO:0000256" key="2">
    <source>
        <dbReference type="ARBA" id="ARBA00022884"/>
    </source>
</evidence>
<dbReference type="Pfam" id="PF15247">
    <property type="entry name" value="SLBP_RNA_bind"/>
    <property type="match status" value="1"/>
</dbReference>
<dbReference type="GO" id="GO:0071207">
    <property type="term" value="F:histone pre-mRNA stem-loop binding"/>
    <property type="evidence" value="ECO:0007669"/>
    <property type="project" value="TreeGrafter"/>
</dbReference>
<dbReference type="PANTHER" id="PTHR17408:SF0">
    <property type="entry name" value="HISTONE RNA HAIRPIN-BINDING PROTEIN"/>
    <property type="match status" value="1"/>
</dbReference>
<protein>
    <submittedName>
        <fullName evidence="6">Histone RNA hairpin-binding protein</fullName>
    </submittedName>
</protein>
<comment type="similarity">
    <text evidence="1">Belongs to the SLBP family.</text>
</comment>